<dbReference type="GO" id="GO:0015035">
    <property type="term" value="F:protein-disulfide reductase activity"/>
    <property type="evidence" value="ECO:0007669"/>
    <property type="project" value="UniProtKB-UniRule"/>
</dbReference>
<evidence type="ECO:0000256" key="7">
    <source>
        <dbReference type="PIRNR" id="PIRNR000077"/>
    </source>
</evidence>
<gene>
    <name evidence="11" type="ORF">NIES30_16650</name>
</gene>
<keyword evidence="2" id="KW-0813">Transport</keyword>
<keyword evidence="5 9" id="KW-0676">Redox-active center</keyword>
<evidence type="ECO:0000256" key="6">
    <source>
        <dbReference type="NCBIfam" id="TIGR01068"/>
    </source>
</evidence>
<dbReference type="RefSeq" id="WP_073609564.1">
    <property type="nucleotide sequence ID" value="NZ_MRCG01000013.1"/>
</dbReference>
<proteinExistence type="inferred from homology"/>
<dbReference type="CDD" id="cd02947">
    <property type="entry name" value="TRX_family"/>
    <property type="match status" value="1"/>
</dbReference>
<comment type="caution">
    <text evidence="11">The sequence shown here is derived from an EMBL/GenBank/DDBJ whole genome shotgun (WGS) entry which is preliminary data.</text>
</comment>
<dbReference type="SUPFAM" id="SSF52833">
    <property type="entry name" value="Thioredoxin-like"/>
    <property type="match status" value="1"/>
</dbReference>
<evidence type="ECO:0000256" key="1">
    <source>
        <dbReference type="ARBA" id="ARBA00008987"/>
    </source>
</evidence>
<evidence type="ECO:0000256" key="5">
    <source>
        <dbReference type="ARBA" id="ARBA00023284"/>
    </source>
</evidence>
<sequence length="116" mass="12718">MADDATYLTLTADNFEAEVMQSNVPVLVDFWAAWCGPCRIMNPIVEELAETFAGRAKVAKLNVDEEDALALQYHVMAIPTLIFFQNGERVDTVEGVISKDDLVARLEALVTANSAV</sequence>
<organism evidence="11 12">
    <name type="scientific">Phormidium tenue NIES-30</name>
    <dbReference type="NCBI Taxonomy" id="549789"/>
    <lineage>
        <taxon>Bacteria</taxon>
        <taxon>Bacillati</taxon>
        <taxon>Cyanobacteriota</taxon>
        <taxon>Cyanophyceae</taxon>
        <taxon>Oscillatoriophycideae</taxon>
        <taxon>Oscillatoriales</taxon>
        <taxon>Oscillatoriaceae</taxon>
        <taxon>Phormidium</taxon>
    </lineage>
</organism>
<dbReference type="STRING" id="549789.NIES30_16650"/>
<evidence type="ECO:0000256" key="3">
    <source>
        <dbReference type="ARBA" id="ARBA00022982"/>
    </source>
</evidence>
<dbReference type="PROSITE" id="PS00194">
    <property type="entry name" value="THIOREDOXIN_1"/>
    <property type="match status" value="1"/>
</dbReference>
<dbReference type="InterPro" id="IPR005746">
    <property type="entry name" value="Thioredoxin"/>
</dbReference>
<dbReference type="PIRSF" id="PIRSF000077">
    <property type="entry name" value="Thioredoxin"/>
    <property type="match status" value="1"/>
</dbReference>
<evidence type="ECO:0000259" key="10">
    <source>
        <dbReference type="PROSITE" id="PS51352"/>
    </source>
</evidence>
<dbReference type="PANTHER" id="PTHR45663:SF11">
    <property type="entry name" value="GEO12009P1"/>
    <property type="match status" value="1"/>
</dbReference>
<evidence type="ECO:0000313" key="12">
    <source>
        <dbReference type="Proteomes" id="UP000185557"/>
    </source>
</evidence>
<feature type="active site" description="Nucleophile" evidence="8">
    <location>
        <position position="38"/>
    </location>
</feature>
<evidence type="ECO:0000256" key="9">
    <source>
        <dbReference type="PIRSR" id="PIRSR000077-4"/>
    </source>
</evidence>
<dbReference type="PRINTS" id="PR00421">
    <property type="entry name" value="THIOREDOXIN"/>
</dbReference>
<feature type="site" description="Contributes to redox potential value" evidence="8">
    <location>
        <position position="37"/>
    </location>
</feature>
<name>A0A1U7J2H9_9CYAN</name>
<dbReference type="FunFam" id="3.40.30.10:FF:000001">
    <property type="entry name" value="Thioredoxin"/>
    <property type="match status" value="1"/>
</dbReference>
<dbReference type="AlphaFoldDB" id="A0A1U7J2H9"/>
<dbReference type="NCBIfam" id="TIGR01068">
    <property type="entry name" value="thioredoxin"/>
    <property type="match status" value="1"/>
</dbReference>
<feature type="domain" description="Thioredoxin" evidence="10">
    <location>
        <begin position="1"/>
        <end position="111"/>
    </location>
</feature>
<dbReference type="PANTHER" id="PTHR45663">
    <property type="entry name" value="GEO12009P1"/>
    <property type="match status" value="1"/>
</dbReference>
<keyword evidence="12" id="KW-1185">Reference proteome</keyword>
<dbReference type="Gene3D" id="3.40.30.10">
    <property type="entry name" value="Glutaredoxin"/>
    <property type="match status" value="1"/>
</dbReference>
<accession>A0A1U7J2H9</accession>
<dbReference type="Pfam" id="PF00085">
    <property type="entry name" value="Thioredoxin"/>
    <property type="match status" value="1"/>
</dbReference>
<dbReference type="InterPro" id="IPR013766">
    <property type="entry name" value="Thioredoxin_domain"/>
</dbReference>
<dbReference type="InterPro" id="IPR036249">
    <property type="entry name" value="Thioredoxin-like_sf"/>
</dbReference>
<dbReference type="GO" id="GO:0045454">
    <property type="term" value="P:cell redox homeostasis"/>
    <property type="evidence" value="ECO:0007669"/>
    <property type="project" value="TreeGrafter"/>
</dbReference>
<evidence type="ECO:0000313" key="11">
    <source>
        <dbReference type="EMBL" id="OKH46337.1"/>
    </source>
</evidence>
<reference evidence="11 12" key="1">
    <citation type="submission" date="2016-11" db="EMBL/GenBank/DDBJ databases">
        <title>Draft Genome Sequences of Nine Cyanobacterial Strains from Diverse Habitats.</title>
        <authorList>
            <person name="Zhu T."/>
            <person name="Hou S."/>
            <person name="Lu X."/>
            <person name="Hess W.R."/>
        </authorList>
    </citation>
    <scope>NUCLEOTIDE SEQUENCE [LARGE SCALE GENOMIC DNA]</scope>
    <source>
        <strain evidence="11 12">NIES-30</strain>
    </source>
</reference>
<dbReference type="PROSITE" id="PS51352">
    <property type="entry name" value="THIOREDOXIN_2"/>
    <property type="match status" value="1"/>
</dbReference>
<dbReference type="OrthoDB" id="530955at2"/>
<evidence type="ECO:0000256" key="2">
    <source>
        <dbReference type="ARBA" id="ARBA00022448"/>
    </source>
</evidence>
<evidence type="ECO:0000256" key="8">
    <source>
        <dbReference type="PIRSR" id="PIRSR000077-1"/>
    </source>
</evidence>
<dbReference type="EMBL" id="MRCG01000013">
    <property type="protein sequence ID" value="OKH46337.1"/>
    <property type="molecule type" value="Genomic_DNA"/>
</dbReference>
<keyword evidence="4 9" id="KW-1015">Disulfide bond</keyword>
<dbReference type="InterPro" id="IPR017937">
    <property type="entry name" value="Thioredoxin_CS"/>
</dbReference>
<protein>
    <recommendedName>
        <fullName evidence="6 7">Thioredoxin</fullName>
    </recommendedName>
</protein>
<dbReference type="Proteomes" id="UP000185557">
    <property type="component" value="Unassembled WGS sequence"/>
</dbReference>
<comment type="similarity">
    <text evidence="1 7">Belongs to the thioredoxin family.</text>
</comment>
<keyword evidence="3" id="KW-0249">Electron transport</keyword>
<feature type="site" description="Contributes to redox potential value" evidence="8">
    <location>
        <position position="36"/>
    </location>
</feature>
<feature type="active site" description="Nucleophile" evidence="8">
    <location>
        <position position="35"/>
    </location>
</feature>
<feature type="site" description="Deprotonates C-terminal active site Cys" evidence="8">
    <location>
        <position position="29"/>
    </location>
</feature>
<feature type="disulfide bond" description="Redox-active" evidence="9">
    <location>
        <begin position="35"/>
        <end position="38"/>
    </location>
</feature>
<evidence type="ECO:0000256" key="4">
    <source>
        <dbReference type="ARBA" id="ARBA00023157"/>
    </source>
</evidence>
<dbReference type="GO" id="GO:0005829">
    <property type="term" value="C:cytosol"/>
    <property type="evidence" value="ECO:0007669"/>
    <property type="project" value="TreeGrafter"/>
</dbReference>